<dbReference type="Proteomes" id="UP000682733">
    <property type="component" value="Unassembled WGS sequence"/>
</dbReference>
<organism evidence="1 2">
    <name type="scientific">Didymodactylos carnosus</name>
    <dbReference type="NCBI Taxonomy" id="1234261"/>
    <lineage>
        <taxon>Eukaryota</taxon>
        <taxon>Metazoa</taxon>
        <taxon>Spiralia</taxon>
        <taxon>Gnathifera</taxon>
        <taxon>Rotifera</taxon>
        <taxon>Eurotatoria</taxon>
        <taxon>Bdelloidea</taxon>
        <taxon>Philodinida</taxon>
        <taxon>Philodinidae</taxon>
        <taxon>Didymodactylos</taxon>
    </lineage>
</organism>
<gene>
    <name evidence="1" type="ORF">TMI583_LOCUS47489</name>
</gene>
<accession>A0A8S2XCV5</accession>
<name>A0A8S2XCV5_9BILA</name>
<evidence type="ECO:0000313" key="2">
    <source>
        <dbReference type="Proteomes" id="UP000682733"/>
    </source>
</evidence>
<sequence>QSSYFQETIDIDFGFNHNPKRQLNLDDTHRQMSLETLQKYASLFDGFIINIGKEYFEQNRDRIQTYLTSIPDNKLKMILIRDVQQEQT</sequence>
<protein>
    <submittedName>
        <fullName evidence="1">Uncharacterized protein</fullName>
    </submittedName>
</protein>
<dbReference type="EMBL" id="CAJOBA010092164">
    <property type="protein sequence ID" value="CAF4489184.1"/>
    <property type="molecule type" value="Genomic_DNA"/>
</dbReference>
<dbReference type="AlphaFoldDB" id="A0A8S2XCV5"/>
<proteinExistence type="predicted"/>
<evidence type="ECO:0000313" key="1">
    <source>
        <dbReference type="EMBL" id="CAF4489184.1"/>
    </source>
</evidence>
<feature type="non-terminal residue" evidence="1">
    <location>
        <position position="1"/>
    </location>
</feature>
<comment type="caution">
    <text evidence="1">The sequence shown here is derived from an EMBL/GenBank/DDBJ whole genome shotgun (WGS) entry which is preliminary data.</text>
</comment>
<reference evidence="1" key="1">
    <citation type="submission" date="2021-02" db="EMBL/GenBank/DDBJ databases">
        <authorList>
            <person name="Nowell W R."/>
        </authorList>
    </citation>
    <scope>NUCLEOTIDE SEQUENCE</scope>
</reference>